<evidence type="ECO:0000256" key="1">
    <source>
        <dbReference type="SAM" id="MobiDB-lite"/>
    </source>
</evidence>
<name>U6H583_9EIME</name>
<reference evidence="3" key="1">
    <citation type="submission" date="2013-10" db="EMBL/GenBank/DDBJ databases">
        <title>Genomic analysis of the causative agents of coccidiosis in chickens.</title>
        <authorList>
            <person name="Reid A.J."/>
            <person name="Blake D."/>
            <person name="Billington K."/>
            <person name="Browne H."/>
            <person name="Dunn M."/>
            <person name="Hung S."/>
            <person name="Kawahara F."/>
            <person name="Miranda-Saavedra D."/>
            <person name="Mourier T."/>
            <person name="Nagra H."/>
            <person name="Otto T.D."/>
            <person name="Rawlings N."/>
            <person name="Sanchez A."/>
            <person name="Sanders M."/>
            <person name="Subramaniam C."/>
            <person name="Tay Y."/>
            <person name="Dear P."/>
            <person name="Doerig C."/>
            <person name="Gruber A."/>
            <person name="Parkinson J."/>
            <person name="Shirley M."/>
            <person name="Wan K.L."/>
            <person name="Berriman M."/>
            <person name="Tomley F."/>
            <person name="Pain A."/>
        </authorList>
    </citation>
    <scope>NUCLEOTIDE SEQUENCE [LARGE SCALE GENOMIC DNA]</scope>
    <source>
        <strain evidence="3">Houghton</strain>
    </source>
</reference>
<accession>U6H583</accession>
<sequence length="614" mass="66297">MHPHLAIQVASAPSPSTHVSESCLAALGKTVGKAAHPTKVATGLQPCSTRRICAGFFSVLAVVAITLNFFRICYGLRGQGNLSRRLAGREPPEKEDPVLSAILDMCLDMEEEVSGCPQTLAVRPERGWETHPPWQPLLPYQAGQQGSPVGVFAPPPEWGAFQQHSVEQFLQRPELLGPQGNYGMVGPLGAEAAHTLPLEGPSTSWQGAFMLPPHGDSPPTTANEGSISPAFPWSRITPLPFQGLRPVSSFGVAGAQAGPGVPAAMAMPNPALSGGVPTNENQHIWGNAGHHHPVPAKEDGKLKRRFDDAGLLRAQSPEISHAMKREKLLPNEGKLRVSASRAHAEHSNASSSKTQRSAAVAKELAGSRGQQGSASSSSVQAAGNLGRDADADSPSTQPGAKAEGVPSRHPFYRLPKLQDGADLNVAKFSAEKAFSLKTNINIPGIVLRNLHNCFAKQYLSEYEANDIIRSSQRLVGHLYNCHQTTVKVLTPAEAVVALGRRYIMLEFLVCAIQVLGPAMDAQAWWKKLVNAIPGQISFPPMVHPSKRCSEYKALAERLGAAIESLKQGIRPGAEETVELKRDLFCRANSHPEFKTSRWQLWRRDDKNPEAFGWR</sequence>
<organism evidence="3 4">
    <name type="scientific">Eimeria praecox</name>
    <dbReference type="NCBI Taxonomy" id="51316"/>
    <lineage>
        <taxon>Eukaryota</taxon>
        <taxon>Sar</taxon>
        <taxon>Alveolata</taxon>
        <taxon>Apicomplexa</taxon>
        <taxon>Conoidasida</taxon>
        <taxon>Coccidia</taxon>
        <taxon>Eucoccidiorida</taxon>
        <taxon>Eimeriorina</taxon>
        <taxon>Eimeriidae</taxon>
        <taxon>Eimeria</taxon>
    </lineage>
</organism>
<keyword evidence="2" id="KW-0472">Membrane</keyword>
<dbReference type="OrthoDB" id="347684at2759"/>
<feature type="region of interest" description="Disordered" evidence="1">
    <location>
        <begin position="313"/>
        <end position="411"/>
    </location>
</feature>
<dbReference type="EMBL" id="HG708182">
    <property type="protein sequence ID" value="CDI87746.1"/>
    <property type="molecule type" value="Genomic_DNA"/>
</dbReference>
<reference evidence="3" key="2">
    <citation type="submission" date="2013-10" db="EMBL/GenBank/DDBJ databases">
        <authorList>
            <person name="Aslett M."/>
        </authorList>
    </citation>
    <scope>NUCLEOTIDE SEQUENCE [LARGE SCALE GENOMIC DNA]</scope>
    <source>
        <strain evidence="3">Houghton</strain>
    </source>
</reference>
<protein>
    <submittedName>
        <fullName evidence="3">Uncharacterized protein</fullName>
    </submittedName>
</protein>
<feature type="compositionally biased region" description="Low complexity" evidence="1">
    <location>
        <begin position="366"/>
        <end position="383"/>
    </location>
</feature>
<dbReference type="Proteomes" id="UP000018201">
    <property type="component" value="Unassembled WGS sequence"/>
</dbReference>
<keyword evidence="4" id="KW-1185">Reference proteome</keyword>
<keyword evidence="2" id="KW-0812">Transmembrane</keyword>
<evidence type="ECO:0000313" key="4">
    <source>
        <dbReference type="Proteomes" id="UP000018201"/>
    </source>
</evidence>
<feature type="transmembrane region" description="Helical" evidence="2">
    <location>
        <begin position="52"/>
        <end position="70"/>
    </location>
</feature>
<evidence type="ECO:0000256" key="2">
    <source>
        <dbReference type="SAM" id="Phobius"/>
    </source>
</evidence>
<proteinExistence type="predicted"/>
<keyword evidence="2" id="KW-1133">Transmembrane helix</keyword>
<dbReference type="AlphaFoldDB" id="U6H583"/>
<gene>
    <name evidence="3" type="ORF">EPH_0050610</name>
</gene>
<dbReference type="VEuPathDB" id="ToxoDB:EPH_0050610"/>
<evidence type="ECO:0000313" key="3">
    <source>
        <dbReference type="EMBL" id="CDI87746.1"/>
    </source>
</evidence>
<feature type="compositionally biased region" description="Polar residues" evidence="1">
    <location>
        <begin position="347"/>
        <end position="357"/>
    </location>
</feature>
<feature type="compositionally biased region" description="Basic and acidic residues" evidence="1">
    <location>
        <begin position="321"/>
        <end position="335"/>
    </location>
</feature>